<evidence type="ECO:0000313" key="2">
    <source>
        <dbReference type="Proteomes" id="UP000642920"/>
    </source>
</evidence>
<reference evidence="1" key="1">
    <citation type="submission" date="2021-01" db="EMBL/GenBank/DDBJ databases">
        <title>Marivirga sp. nov., isolated from intertidal surface sediments.</title>
        <authorList>
            <person name="Zhang M."/>
        </authorList>
    </citation>
    <scope>NUCLEOTIDE SEQUENCE</scope>
    <source>
        <strain evidence="1">SM1354</strain>
    </source>
</reference>
<comment type="caution">
    <text evidence="1">The sequence shown here is derived from an EMBL/GenBank/DDBJ whole genome shotgun (WGS) entry which is preliminary data.</text>
</comment>
<dbReference type="AlphaFoldDB" id="A0A937DIJ4"/>
<accession>A0A937DIJ4</accession>
<sequence>MRYDMNNVQKNKEIMTRTKQDEVIIKALKCYQRHLTEQISFHNSIGQSDTIRKVLITELHNVEDVLDPLVAAKKKPRKVARKK</sequence>
<keyword evidence="2" id="KW-1185">Reference proteome</keyword>
<dbReference type="Proteomes" id="UP000642920">
    <property type="component" value="Unassembled WGS sequence"/>
</dbReference>
<dbReference type="EMBL" id="JAERQG010000006">
    <property type="protein sequence ID" value="MBL0767088.1"/>
    <property type="molecule type" value="Genomic_DNA"/>
</dbReference>
<organism evidence="1 2">
    <name type="scientific">Marivirga atlantica</name>
    <dbReference type="NCBI Taxonomy" id="1548457"/>
    <lineage>
        <taxon>Bacteria</taxon>
        <taxon>Pseudomonadati</taxon>
        <taxon>Bacteroidota</taxon>
        <taxon>Cytophagia</taxon>
        <taxon>Cytophagales</taxon>
        <taxon>Marivirgaceae</taxon>
        <taxon>Marivirga</taxon>
    </lineage>
</organism>
<name>A0A937DIJ4_9BACT</name>
<gene>
    <name evidence="1" type="ORF">JKP34_17615</name>
</gene>
<dbReference type="RefSeq" id="WP_201924472.1">
    <property type="nucleotide sequence ID" value="NZ_JAERQG010000006.1"/>
</dbReference>
<proteinExistence type="predicted"/>
<evidence type="ECO:0000313" key="1">
    <source>
        <dbReference type="EMBL" id="MBL0767088.1"/>
    </source>
</evidence>
<protein>
    <submittedName>
        <fullName evidence="1">Uncharacterized protein</fullName>
    </submittedName>
</protein>